<gene>
    <name evidence="1" type="ORF">WMO26_11845</name>
</gene>
<dbReference type="Proteomes" id="UP001489509">
    <property type="component" value="Unassembled WGS sequence"/>
</dbReference>
<proteinExistence type="predicted"/>
<organism evidence="1 2">
    <name type="scientific">Solibaculum intestinale</name>
    <dbReference type="NCBI Taxonomy" id="3133165"/>
    <lineage>
        <taxon>Bacteria</taxon>
        <taxon>Bacillati</taxon>
        <taxon>Bacillota</taxon>
        <taxon>Clostridia</taxon>
        <taxon>Eubacteriales</taxon>
        <taxon>Oscillospiraceae</taxon>
        <taxon>Solibaculum</taxon>
    </lineage>
</organism>
<comment type="caution">
    <text evidence="1">The sequence shown here is derived from an EMBL/GenBank/DDBJ whole genome shotgun (WGS) entry which is preliminary data.</text>
</comment>
<dbReference type="EMBL" id="JBBMFD010000028">
    <property type="protein sequence ID" value="MEQ2441520.1"/>
    <property type="molecule type" value="Genomic_DNA"/>
</dbReference>
<dbReference type="RefSeq" id="WP_349220650.1">
    <property type="nucleotide sequence ID" value="NZ_JBBMFD010000028.1"/>
</dbReference>
<sequence length="96" mass="11045">MSERLLKEFVLNALLTQDSFGSLNNEGISVSATTDYAPINRVVQADFSPRVWNDAISMSSVYTALYCIENTIRNFIVERMSERYGIDWWECKVPKK</sequence>
<accession>A0ABV1E2I2</accession>
<name>A0ABV1E2I2_9FIRM</name>
<protein>
    <submittedName>
        <fullName evidence="1">Uncharacterized protein</fullName>
    </submittedName>
</protein>
<keyword evidence="2" id="KW-1185">Reference proteome</keyword>
<evidence type="ECO:0000313" key="2">
    <source>
        <dbReference type="Proteomes" id="UP001489509"/>
    </source>
</evidence>
<reference evidence="1 2" key="1">
    <citation type="submission" date="2024-03" db="EMBL/GenBank/DDBJ databases">
        <title>Human intestinal bacterial collection.</title>
        <authorList>
            <person name="Pauvert C."/>
            <person name="Hitch T.C.A."/>
            <person name="Clavel T."/>
        </authorList>
    </citation>
    <scope>NUCLEOTIDE SEQUENCE [LARGE SCALE GENOMIC DNA]</scope>
    <source>
        <strain evidence="1 2">CLA-JM-H44</strain>
    </source>
</reference>
<evidence type="ECO:0000313" key="1">
    <source>
        <dbReference type="EMBL" id="MEQ2441520.1"/>
    </source>
</evidence>